<keyword evidence="4" id="KW-1185">Reference proteome</keyword>
<evidence type="ECO:0000313" key="3">
    <source>
        <dbReference type="EMBL" id="BDD00008.1"/>
    </source>
</evidence>
<evidence type="ECO:0000313" key="4">
    <source>
        <dbReference type="Proteomes" id="UP001354989"/>
    </source>
</evidence>
<feature type="domain" description="Glycosyltransferase subfamily 4-like N-terminal" evidence="2">
    <location>
        <begin position="71"/>
        <end position="166"/>
    </location>
</feature>
<dbReference type="Proteomes" id="UP001354989">
    <property type="component" value="Chromosome"/>
</dbReference>
<dbReference type="SUPFAM" id="SSF53756">
    <property type="entry name" value="UDP-Glycosyltransferase/glycogen phosphorylase"/>
    <property type="match status" value="1"/>
</dbReference>
<dbReference type="Gene3D" id="3.40.50.2000">
    <property type="entry name" value="Glycogen Phosphorylase B"/>
    <property type="match status" value="2"/>
</dbReference>
<reference evidence="3 4" key="1">
    <citation type="submission" date="2021-12" db="EMBL/GenBank/DDBJ databases">
        <title>Genome sequencing of bacteria with rrn-lacking chromosome and rrn-plasmid.</title>
        <authorList>
            <person name="Anda M."/>
            <person name="Iwasaki W."/>
        </authorList>
    </citation>
    <scope>NUCLEOTIDE SEQUENCE [LARGE SCALE GENOMIC DNA]</scope>
    <source>
        <strain evidence="3 4">NBRC 101262</strain>
    </source>
</reference>
<evidence type="ECO:0000259" key="1">
    <source>
        <dbReference type="Pfam" id="PF00534"/>
    </source>
</evidence>
<feature type="domain" description="Glycosyl transferase family 1" evidence="1">
    <location>
        <begin position="175"/>
        <end position="325"/>
    </location>
</feature>
<organism evidence="3 4">
    <name type="scientific">Persicobacter psychrovividus</name>
    <dbReference type="NCBI Taxonomy" id="387638"/>
    <lineage>
        <taxon>Bacteria</taxon>
        <taxon>Pseudomonadati</taxon>
        <taxon>Bacteroidota</taxon>
        <taxon>Cytophagia</taxon>
        <taxon>Cytophagales</taxon>
        <taxon>Persicobacteraceae</taxon>
        <taxon>Persicobacter</taxon>
    </lineage>
</organism>
<dbReference type="InterPro" id="IPR028098">
    <property type="entry name" value="Glyco_trans_4-like_N"/>
</dbReference>
<dbReference type="Pfam" id="PF00534">
    <property type="entry name" value="Glycos_transf_1"/>
    <property type="match status" value="1"/>
</dbReference>
<proteinExistence type="predicted"/>
<dbReference type="PANTHER" id="PTHR12526:SF630">
    <property type="entry name" value="GLYCOSYLTRANSFERASE"/>
    <property type="match status" value="1"/>
</dbReference>
<gene>
    <name evidence="3" type="ORF">PEPS_22880</name>
</gene>
<accession>A0ABN6L9W1</accession>
<evidence type="ECO:0008006" key="5">
    <source>
        <dbReference type="Google" id="ProtNLM"/>
    </source>
</evidence>
<dbReference type="PANTHER" id="PTHR12526">
    <property type="entry name" value="GLYCOSYLTRANSFERASE"/>
    <property type="match status" value="1"/>
</dbReference>
<sequence>MVLSYIENKRLSMLQIIVSKDGKFGGGENITQLIYNNLGEHSFIITNSEELNKKIDDLNRCFLFAYKKLNIVNLLRLILFVRVIISNNDISRIISHHRFSTLAGWCAVLGKDIKLVHYIHYFTHGRSILPLFIKHFVAVSNSLKDHWVKHHNVSEEKISVIYNGIEAKNSSQRRKEEFSEKFTVRNGQLNICIVGRLDPIKGHKVLFDAMEYEGFENAKVFVIGDGVERESLEAYVKNKSYSSQIKFCGFVSNPVEIISLFDLLILPSYSEGLPFTLVEAMSQNLGILASDIPPNVETLGDDYPFTFQVGDAKSLSNCLNKFRESADSVKEGLNRKMYIRFMDYFQLNAMITKIKEIL</sequence>
<dbReference type="InterPro" id="IPR001296">
    <property type="entry name" value="Glyco_trans_1"/>
</dbReference>
<evidence type="ECO:0000259" key="2">
    <source>
        <dbReference type="Pfam" id="PF13439"/>
    </source>
</evidence>
<protein>
    <recommendedName>
        <fullName evidence="5">Glycosyltransferase</fullName>
    </recommendedName>
</protein>
<dbReference type="Pfam" id="PF13439">
    <property type="entry name" value="Glyco_transf_4"/>
    <property type="match status" value="1"/>
</dbReference>
<dbReference type="EMBL" id="AP025292">
    <property type="protein sequence ID" value="BDD00008.1"/>
    <property type="molecule type" value="Genomic_DNA"/>
</dbReference>
<name>A0ABN6L9W1_9BACT</name>